<gene>
    <name evidence="2" type="ORF">ACFSL2_09545</name>
</gene>
<dbReference type="EMBL" id="JBHUHF010000001">
    <property type="protein sequence ID" value="MFD2025754.1"/>
    <property type="molecule type" value="Genomic_DNA"/>
</dbReference>
<protein>
    <submittedName>
        <fullName evidence="2">Uncharacterized protein</fullName>
    </submittedName>
</protein>
<dbReference type="Proteomes" id="UP001597338">
    <property type="component" value="Unassembled WGS sequence"/>
</dbReference>
<keyword evidence="1" id="KW-1133">Transmembrane helix</keyword>
<accession>A0ABW4V5P5</accession>
<feature type="transmembrane region" description="Helical" evidence="1">
    <location>
        <begin position="52"/>
        <end position="74"/>
    </location>
</feature>
<name>A0ABW4V5P5_9MICO</name>
<dbReference type="RefSeq" id="WP_377197630.1">
    <property type="nucleotide sequence ID" value="NZ_JBHUHF010000001.1"/>
</dbReference>
<keyword evidence="1" id="KW-0812">Transmembrane</keyword>
<comment type="caution">
    <text evidence="2">The sequence shown here is derived from an EMBL/GenBank/DDBJ whole genome shotgun (WGS) entry which is preliminary data.</text>
</comment>
<proteinExistence type="predicted"/>
<reference evidence="3" key="1">
    <citation type="journal article" date="2019" name="Int. J. Syst. Evol. Microbiol.">
        <title>The Global Catalogue of Microorganisms (GCM) 10K type strain sequencing project: providing services to taxonomists for standard genome sequencing and annotation.</title>
        <authorList>
            <consortium name="The Broad Institute Genomics Platform"/>
            <consortium name="The Broad Institute Genome Sequencing Center for Infectious Disease"/>
            <person name="Wu L."/>
            <person name="Ma J."/>
        </authorList>
    </citation>
    <scope>NUCLEOTIDE SEQUENCE [LARGE SCALE GENOMIC DNA]</scope>
    <source>
        <strain evidence="3">CCM 7043</strain>
    </source>
</reference>
<evidence type="ECO:0000313" key="2">
    <source>
        <dbReference type="EMBL" id="MFD2025754.1"/>
    </source>
</evidence>
<sequence>MTLVVGLLTFKCIDTAEGPWELTPNTGEACPRRVDMVPSEVMSIVAALPQHWPTATVCALIVSVAIARCVVYVVKTSLDHRHALQMLDRFASVPPGARRDFIELMKDERLEDRSRSGSRGA</sequence>
<keyword evidence="1" id="KW-0472">Membrane</keyword>
<evidence type="ECO:0000313" key="3">
    <source>
        <dbReference type="Proteomes" id="UP001597338"/>
    </source>
</evidence>
<organism evidence="2 3">
    <name type="scientific">Promicromonospora aerolata</name>
    <dbReference type="NCBI Taxonomy" id="195749"/>
    <lineage>
        <taxon>Bacteria</taxon>
        <taxon>Bacillati</taxon>
        <taxon>Actinomycetota</taxon>
        <taxon>Actinomycetes</taxon>
        <taxon>Micrococcales</taxon>
        <taxon>Promicromonosporaceae</taxon>
        <taxon>Promicromonospora</taxon>
    </lineage>
</organism>
<evidence type="ECO:0000256" key="1">
    <source>
        <dbReference type="SAM" id="Phobius"/>
    </source>
</evidence>
<keyword evidence="3" id="KW-1185">Reference proteome</keyword>